<dbReference type="PANTHER" id="PTHR43708">
    <property type="entry name" value="CONSERVED EXPRESSED OXIDOREDUCTASE (EUROFUNG)"/>
    <property type="match status" value="1"/>
</dbReference>
<name>A0A8H4RCS1_9HELO</name>
<gene>
    <name evidence="2" type="ORF">G7Y89_g11635</name>
</gene>
<dbReference type="AlphaFoldDB" id="A0A8H4RCS1"/>
<dbReference type="GO" id="GO:0000166">
    <property type="term" value="F:nucleotide binding"/>
    <property type="evidence" value="ECO:0007669"/>
    <property type="project" value="InterPro"/>
</dbReference>
<evidence type="ECO:0000259" key="1">
    <source>
        <dbReference type="Pfam" id="PF01408"/>
    </source>
</evidence>
<organism evidence="2 3">
    <name type="scientific">Cudoniella acicularis</name>
    <dbReference type="NCBI Taxonomy" id="354080"/>
    <lineage>
        <taxon>Eukaryota</taxon>
        <taxon>Fungi</taxon>
        <taxon>Dikarya</taxon>
        <taxon>Ascomycota</taxon>
        <taxon>Pezizomycotina</taxon>
        <taxon>Leotiomycetes</taxon>
        <taxon>Helotiales</taxon>
        <taxon>Tricladiaceae</taxon>
        <taxon>Cudoniella</taxon>
    </lineage>
</organism>
<dbReference type="InterPro" id="IPR000683">
    <property type="entry name" value="Gfo/Idh/MocA-like_OxRdtase_N"/>
</dbReference>
<dbReference type="InterPro" id="IPR051317">
    <property type="entry name" value="Gfo/Idh/MocA_oxidoreduct"/>
</dbReference>
<dbReference type="Proteomes" id="UP000566819">
    <property type="component" value="Unassembled WGS sequence"/>
</dbReference>
<dbReference type="InterPro" id="IPR036291">
    <property type="entry name" value="NAD(P)-bd_dom_sf"/>
</dbReference>
<reference evidence="2 3" key="1">
    <citation type="submission" date="2020-03" db="EMBL/GenBank/DDBJ databases">
        <title>Draft Genome Sequence of Cudoniella acicularis.</title>
        <authorList>
            <person name="Buettner E."/>
            <person name="Kellner H."/>
        </authorList>
    </citation>
    <scope>NUCLEOTIDE SEQUENCE [LARGE SCALE GENOMIC DNA]</scope>
    <source>
        <strain evidence="2 3">DSM 108380</strain>
    </source>
</reference>
<evidence type="ECO:0000313" key="2">
    <source>
        <dbReference type="EMBL" id="KAF4626523.1"/>
    </source>
</evidence>
<proteinExistence type="predicted"/>
<comment type="caution">
    <text evidence="2">The sequence shown here is derived from an EMBL/GenBank/DDBJ whole genome shotgun (WGS) entry which is preliminary data.</text>
</comment>
<accession>A0A8H4RCS1</accession>
<dbReference type="SUPFAM" id="SSF51735">
    <property type="entry name" value="NAD(P)-binding Rossmann-fold domains"/>
    <property type="match status" value="1"/>
</dbReference>
<dbReference type="PANTHER" id="PTHR43708:SF1">
    <property type="entry name" value="GALACTOSE_LACTOSE METABOLISM REGULATORY PROTEIN GAL80"/>
    <property type="match status" value="1"/>
</dbReference>
<sequence>MAPPIRIGFMGLSTTNLDASWKYAGAWANTAHIPYLLANPSTYTITALCNSSLSAAQSAISHYNLPPSTKAYESLSDLAADPDIDLVVCSVNIKKHYALIKLALLAGTDVIVEWPLATTLEEAEELTSIARKKGCKTAVVL</sequence>
<dbReference type="Pfam" id="PF01408">
    <property type="entry name" value="GFO_IDH_MocA"/>
    <property type="match status" value="1"/>
</dbReference>
<protein>
    <recommendedName>
        <fullName evidence="1">Gfo/Idh/MocA-like oxidoreductase N-terminal domain-containing protein</fullName>
    </recommendedName>
</protein>
<dbReference type="EMBL" id="JAAMPI010001137">
    <property type="protein sequence ID" value="KAF4626523.1"/>
    <property type="molecule type" value="Genomic_DNA"/>
</dbReference>
<dbReference type="Gene3D" id="3.40.50.720">
    <property type="entry name" value="NAD(P)-binding Rossmann-like Domain"/>
    <property type="match status" value="1"/>
</dbReference>
<keyword evidence="3" id="KW-1185">Reference proteome</keyword>
<evidence type="ECO:0000313" key="3">
    <source>
        <dbReference type="Proteomes" id="UP000566819"/>
    </source>
</evidence>
<dbReference type="OrthoDB" id="64915at2759"/>
<feature type="domain" description="Gfo/Idh/MocA-like oxidoreductase N-terminal" evidence="1">
    <location>
        <begin position="25"/>
        <end position="139"/>
    </location>
</feature>